<dbReference type="Gene3D" id="3.40.640.10">
    <property type="entry name" value="Type I PLP-dependent aspartate aminotransferase-like (Major domain)"/>
    <property type="match status" value="1"/>
</dbReference>
<dbReference type="Pfam" id="PF01212">
    <property type="entry name" value="Beta_elim_lyase"/>
    <property type="match status" value="1"/>
</dbReference>
<dbReference type="PaxDb" id="64091-VNG_2447G"/>
<proteinExistence type="inferred from homology"/>
<sequence>MFRNVTGRMTFPPGGGCPDMIDLRSDTVATPTEAMREAAAQAPVEHGEHGDDPAVAAVEATAADAVGMAAAVFVPSRTMANQIGAQVHTARGQSVLVERASHSYRRGSGGLAQHAGVQARAFDGGETGCPTAEQVAAEITAGGGHRPEVGLACVEIAHGANGGVVAPVDAFAAAVETAHEHDVPVHVDGTRVFSAATALGVDAATLLSPVDSVAVCLSTGLGAPMGAVLAGSESFVASARRVQEMYGGGMQQAGMVAAAGVCALENRHRVHEDHENARRLAEDLDALPGVTAAEPDTNIVLADTRDADVTAAAFLAGCEEEGVLGTADGEYTVRFCTHRDIGGADIAAVVSAAGEVV</sequence>
<dbReference type="GO" id="GO:0006545">
    <property type="term" value="P:glycine biosynthetic process"/>
    <property type="evidence" value="ECO:0000318"/>
    <property type="project" value="GO_Central"/>
</dbReference>
<comment type="cofactor">
    <cofactor evidence="1">
        <name>pyridoxal 5'-phosphate</name>
        <dbReference type="ChEBI" id="CHEBI:597326"/>
    </cofactor>
</comment>
<dbReference type="KEGG" id="hal:VNG_2447G"/>
<accession>Q9HMP3</accession>
<dbReference type="PATRIC" id="fig|64091.14.peg.1896"/>
<dbReference type="InterPro" id="IPR023603">
    <property type="entry name" value="Low_specificity_L-TA-like"/>
</dbReference>
<evidence type="ECO:0000256" key="3">
    <source>
        <dbReference type="ARBA" id="ARBA00022898"/>
    </source>
</evidence>
<dbReference type="GO" id="GO:0006567">
    <property type="term" value="P:L-threonine catabolic process"/>
    <property type="evidence" value="ECO:0000318"/>
    <property type="project" value="GO_Central"/>
</dbReference>
<evidence type="ECO:0000256" key="2">
    <source>
        <dbReference type="ARBA" id="ARBA00006966"/>
    </source>
</evidence>
<dbReference type="GO" id="GO:0008732">
    <property type="term" value="F:L-allo-threonine aldolase activity"/>
    <property type="evidence" value="ECO:0000318"/>
    <property type="project" value="GO_Central"/>
</dbReference>
<dbReference type="SUPFAM" id="SSF53383">
    <property type="entry name" value="PLP-dependent transferases"/>
    <property type="match status" value="1"/>
</dbReference>
<feature type="domain" description="Aromatic amino acid beta-eliminating lyase/threonine aldolase" evidence="4">
    <location>
        <begin position="22"/>
        <end position="305"/>
    </location>
</feature>
<dbReference type="InterPro" id="IPR015421">
    <property type="entry name" value="PyrdxlP-dep_Trfase_major"/>
</dbReference>
<organism evidence="5 6">
    <name type="scientific">Halobacterium salinarum (strain ATCC 700922 / JCM 11081 / NRC-1)</name>
    <name type="common">Halobacterium halobium</name>
    <dbReference type="NCBI Taxonomy" id="64091"/>
    <lineage>
        <taxon>Archaea</taxon>
        <taxon>Methanobacteriati</taxon>
        <taxon>Methanobacteriota</taxon>
        <taxon>Stenosarchaea group</taxon>
        <taxon>Halobacteria</taxon>
        <taxon>Halobacteriales</taxon>
        <taxon>Halobacteriaceae</taxon>
        <taxon>Halobacterium</taxon>
        <taxon>Halobacterium salinarum NRC-34001</taxon>
    </lineage>
</organism>
<comment type="similarity">
    <text evidence="2">Belongs to the threonine aldolase family.</text>
</comment>
<dbReference type="PIRSF" id="PIRSF017617">
    <property type="entry name" value="Thr_aldolase"/>
    <property type="match status" value="1"/>
</dbReference>
<evidence type="ECO:0000313" key="6">
    <source>
        <dbReference type="Proteomes" id="UP000000554"/>
    </source>
</evidence>
<dbReference type="InterPro" id="IPR015422">
    <property type="entry name" value="PyrdxlP-dep_Trfase_small"/>
</dbReference>
<dbReference type="CDD" id="cd06502">
    <property type="entry name" value="TA_like"/>
    <property type="match status" value="1"/>
</dbReference>
<reference evidence="5 6" key="1">
    <citation type="journal article" date="2000" name="Proc. Natl. Acad. Sci. U.S.A.">
        <title>Genome sequence of Halobacterium species NRC-1.</title>
        <authorList>
            <person name="Ng W.V."/>
            <person name="Kennedy S.P."/>
            <person name="Mahairas G.G."/>
            <person name="Berquist B."/>
            <person name="Pan M."/>
            <person name="Shukla H.D."/>
            <person name="Lasky S.R."/>
            <person name="Baliga N.S."/>
            <person name="Thorsson V."/>
            <person name="Sbrogna J."/>
            <person name="Swartzell S."/>
            <person name="Weir D."/>
            <person name="Hall J."/>
            <person name="Dahl T.A."/>
            <person name="Welti R."/>
            <person name="Goo Y.A."/>
            <person name="Leithauser B."/>
            <person name="Keller K."/>
            <person name="Cruz R."/>
            <person name="Danson M.J."/>
            <person name="Hough D.W."/>
            <person name="Maddocks D.G."/>
            <person name="Jablonski P.E."/>
            <person name="Krebs M.P."/>
            <person name="Angevine C.M."/>
            <person name="Dale H."/>
            <person name="Isenbarger T.A."/>
            <person name="Peck R.F."/>
            <person name="Pohlschroder M."/>
            <person name="Spudich J.L."/>
            <person name="Jung K.W."/>
            <person name="Alam M."/>
            <person name="Freitas T."/>
            <person name="Hou S."/>
            <person name="Daniels C.J."/>
            <person name="Dennis P.P."/>
            <person name="Omer A.D."/>
            <person name="Ebhardt H."/>
            <person name="Lowe T.M."/>
            <person name="Liang P."/>
            <person name="Riley M."/>
            <person name="Hood L."/>
            <person name="DasSarma S."/>
        </authorList>
    </citation>
    <scope>NUCLEOTIDE SEQUENCE [LARGE SCALE GENOMIC DNA]</scope>
    <source>
        <strain evidence="6">ATCC 700922 / JCM 11081 / NRC-1</strain>
    </source>
</reference>
<dbReference type="PANTHER" id="PTHR48097">
    <property type="entry name" value="L-THREONINE ALDOLASE-RELATED"/>
    <property type="match status" value="1"/>
</dbReference>
<dbReference type="PIR" id="D84395">
    <property type="entry name" value="D84395"/>
</dbReference>
<dbReference type="EMBL" id="AE004437">
    <property type="protein sequence ID" value="AAG20528.1"/>
    <property type="molecule type" value="Genomic_DNA"/>
</dbReference>
<dbReference type="NCBIfam" id="NF041359">
    <property type="entry name" value="GntG_guanitoxin"/>
    <property type="match status" value="1"/>
</dbReference>
<keyword evidence="6" id="KW-1185">Reference proteome</keyword>
<dbReference type="Proteomes" id="UP000000554">
    <property type="component" value="Chromosome"/>
</dbReference>
<dbReference type="InterPro" id="IPR001597">
    <property type="entry name" value="ArAA_b-elim_lyase/Thr_aldolase"/>
</dbReference>
<dbReference type="InterPro" id="IPR015424">
    <property type="entry name" value="PyrdxlP-dep_Trfase"/>
</dbReference>
<dbReference type="InParanoid" id="Q9HMP3"/>
<protein>
    <submittedName>
        <fullName evidence="5">L-allo-threonine aldolase</fullName>
    </submittedName>
</protein>
<evidence type="ECO:0000313" key="5">
    <source>
        <dbReference type="EMBL" id="AAG20528.1"/>
    </source>
</evidence>
<dbReference type="STRING" id="64091.VNG_2447G"/>
<dbReference type="AlphaFoldDB" id="Q9HMP3"/>
<dbReference type="HOGENOM" id="CLU_029381_0_2_2"/>
<dbReference type="GO" id="GO:0005829">
    <property type="term" value="C:cytosol"/>
    <property type="evidence" value="ECO:0000318"/>
    <property type="project" value="GO_Central"/>
</dbReference>
<gene>
    <name evidence="5" type="primary">lta</name>
    <name evidence="5" type="ordered locus">VNG_2447G</name>
</gene>
<dbReference type="PANTHER" id="PTHR48097:SF9">
    <property type="entry name" value="L-THREONINE ALDOLASE"/>
    <property type="match status" value="1"/>
</dbReference>
<dbReference type="Gene3D" id="3.90.1150.10">
    <property type="entry name" value="Aspartate Aminotransferase, domain 1"/>
    <property type="match status" value="1"/>
</dbReference>
<keyword evidence="3" id="KW-0663">Pyridoxal phosphate</keyword>
<dbReference type="FunFam" id="3.40.640.10:FF:000184">
    <property type="entry name" value="Putative threonine aldolase"/>
    <property type="match status" value="1"/>
</dbReference>
<name>Q9HMP3_HALSA</name>
<evidence type="ECO:0000256" key="1">
    <source>
        <dbReference type="ARBA" id="ARBA00001933"/>
    </source>
</evidence>
<evidence type="ECO:0000259" key="4">
    <source>
        <dbReference type="Pfam" id="PF01212"/>
    </source>
</evidence>